<feature type="region of interest" description="Disordered" evidence="1">
    <location>
        <begin position="267"/>
        <end position="290"/>
    </location>
</feature>
<dbReference type="PROSITE" id="PS51464">
    <property type="entry name" value="SIS"/>
    <property type="match status" value="1"/>
</dbReference>
<dbReference type="Proteomes" id="UP000095085">
    <property type="component" value="Unassembled WGS sequence"/>
</dbReference>
<dbReference type="STRING" id="984485.A0A1E4RC46"/>
<name>A0A1E4RC46_9ASCO</name>
<feature type="compositionally biased region" description="Polar residues" evidence="1">
    <location>
        <begin position="267"/>
        <end position="285"/>
    </location>
</feature>
<dbReference type="InterPro" id="IPR035474">
    <property type="entry name" value="SIS_Kpsf"/>
</dbReference>
<dbReference type="GeneID" id="30997176"/>
<evidence type="ECO:0000313" key="4">
    <source>
        <dbReference type="Proteomes" id="UP000095085"/>
    </source>
</evidence>
<evidence type="ECO:0000256" key="1">
    <source>
        <dbReference type="SAM" id="MobiDB-lite"/>
    </source>
</evidence>
<dbReference type="GO" id="GO:0097367">
    <property type="term" value="F:carbohydrate derivative binding"/>
    <property type="evidence" value="ECO:0007669"/>
    <property type="project" value="InterPro"/>
</dbReference>
<proteinExistence type="predicted"/>
<dbReference type="Pfam" id="PF01380">
    <property type="entry name" value="SIS"/>
    <property type="match status" value="1"/>
</dbReference>
<reference evidence="4" key="1">
    <citation type="submission" date="2016-05" db="EMBL/GenBank/DDBJ databases">
        <title>Comparative genomics of biotechnologically important yeasts.</title>
        <authorList>
            <consortium name="DOE Joint Genome Institute"/>
            <person name="Riley R."/>
            <person name="Haridas S."/>
            <person name="Wolfe K.H."/>
            <person name="Lopes M.R."/>
            <person name="Hittinger C.T."/>
            <person name="Goker M."/>
            <person name="Salamov A."/>
            <person name="Wisecaver J."/>
            <person name="Long T.M."/>
            <person name="Aerts A.L."/>
            <person name="Barry K."/>
            <person name="Choi C."/>
            <person name="Clum A."/>
            <person name="Coughlan A.Y."/>
            <person name="Deshpande S."/>
            <person name="Douglass A.P."/>
            <person name="Hanson S.J."/>
            <person name="Klenk H.-P."/>
            <person name="Labutti K."/>
            <person name="Lapidus A."/>
            <person name="Lindquist E."/>
            <person name="Lipzen A."/>
            <person name="Meier-Kolthoff J.P."/>
            <person name="Ohm R.A."/>
            <person name="Otillar R.P."/>
            <person name="Pangilinan J."/>
            <person name="Peng Y."/>
            <person name="Rokas A."/>
            <person name="Rosa C.A."/>
            <person name="Scheuner C."/>
            <person name="Sibirny A.A."/>
            <person name="Slot J.C."/>
            <person name="Stielow J.B."/>
            <person name="Sun H."/>
            <person name="Kurtzman C.P."/>
            <person name="Blackwell M."/>
            <person name="Grigoriev I.V."/>
            <person name="Jeffries T.W."/>
        </authorList>
    </citation>
    <scope>NUCLEOTIDE SEQUENCE [LARGE SCALE GENOMIC DNA]</scope>
    <source>
        <strain evidence="4">NRRL Y-1933</strain>
    </source>
</reference>
<dbReference type="Gene3D" id="3.40.50.10490">
    <property type="entry name" value="Glucose-6-phosphate isomerase like protein, domain 1"/>
    <property type="match status" value="1"/>
</dbReference>
<keyword evidence="4" id="KW-1185">Reference proteome</keyword>
<dbReference type="GO" id="GO:1901135">
    <property type="term" value="P:carbohydrate derivative metabolic process"/>
    <property type="evidence" value="ECO:0007669"/>
    <property type="project" value="InterPro"/>
</dbReference>
<dbReference type="RefSeq" id="XP_020073891.1">
    <property type="nucleotide sequence ID" value="XM_020222627.1"/>
</dbReference>
<dbReference type="InterPro" id="IPR001347">
    <property type="entry name" value="SIS_dom"/>
</dbReference>
<sequence>MSYELIRQLALGSVNQTLTNQAEALDKLDQQYQTSEFSQKQLLQSLDILYKTVSPGNNGKIVVLGIGKSYKIATKILSTLNSLSLHSHVLHPSEALHGDLGVLKDQDCLMLLSASGNTPELIQLLPHISSEIPVILLTCSKDSKLSNHPQVKSLLYAELPTHLKEDTIHGVPAPTISTTLSLALADATVLALSEMLEADVLKRKKMFSMKHPGGSIGSDLSHLNDNLLLKASNRGEDEVSNQKASCSSQASSNSLFSLNNLKQALATKSSDTSYNPDSNGSSLASSDDEYSEKRVSIDSNLSNEIQKSQSYQINVDEFSKISEIGLLKLITLYEFIILENPESSSIRQKFKLQILQEYIPEKFVTELMKDFKKVKLT</sequence>
<gene>
    <name evidence="3" type="ORF">HYPBUDRAFT_163613</name>
</gene>
<evidence type="ECO:0000313" key="3">
    <source>
        <dbReference type="EMBL" id="ODV64824.1"/>
    </source>
</evidence>
<protein>
    <submittedName>
        <fullName evidence="3">SIS domain-containing protein</fullName>
    </submittedName>
</protein>
<dbReference type="EMBL" id="KV454546">
    <property type="protein sequence ID" value="ODV64824.1"/>
    <property type="molecule type" value="Genomic_DNA"/>
</dbReference>
<dbReference type="PANTHER" id="PTHR38418:SF2">
    <property type="entry name" value="SUGAR ISOMERASE, KPSF_GUTQ (AFU_ORTHOLOGUE AFUA_6G08860)"/>
    <property type="match status" value="1"/>
</dbReference>
<organism evidence="3 4">
    <name type="scientific">Hyphopichia burtonii NRRL Y-1933</name>
    <dbReference type="NCBI Taxonomy" id="984485"/>
    <lineage>
        <taxon>Eukaryota</taxon>
        <taxon>Fungi</taxon>
        <taxon>Dikarya</taxon>
        <taxon>Ascomycota</taxon>
        <taxon>Saccharomycotina</taxon>
        <taxon>Pichiomycetes</taxon>
        <taxon>Debaryomycetaceae</taxon>
        <taxon>Hyphopichia</taxon>
    </lineage>
</organism>
<accession>A0A1E4RC46</accession>
<feature type="domain" description="SIS" evidence="2">
    <location>
        <begin position="49"/>
        <end position="206"/>
    </location>
</feature>
<dbReference type="PANTHER" id="PTHR38418">
    <property type="entry name" value="SUGAR ISOMERASE, KPSF/GUTQ (AFU_ORTHOLOGUE AFUA_6G08860)"/>
    <property type="match status" value="1"/>
</dbReference>
<dbReference type="OrthoDB" id="1872003at2759"/>
<dbReference type="InterPro" id="IPR046348">
    <property type="entry name" value="SIS_dom_sf"/>
</dbReference>
<dbReference type="AlphaFoldDB" id="A0A1E4RC46"/>
<dbReference type="SUPFAM" id="SSF53697">
    <property type="entry name" value="SIS domain"/>
    <property type="match status" value="1"/>
</dbReference>
<dbReference type="CDD" id="cd05014">
    <property type="entry name" value="SIS_Kpsf"/>
    <property type="match status" value="1"/>
</dbReference>
<evidence type="ECO:0000259" key="2">
    <source>
        <dbReference type="PROSITE" id="PS51464"/>
    </source>
</evidence>